<feature type="compositionally biased region" description="Low complexity" evidence="3">
    <location>
        <begin position="185"/>
        <end position="195"/>
    </location>
</feature>
<protein>
    <submittedName>
        <fullName evidence="4">PAX3- and PAX7-binding protein 1</fullName>
    </submittedName>
</protein>
<comment type="caution">
    <text evidence="4">The sequence shown here is derived from an EMBL/GenBank/DDBJ whole genome shotgun (WGS) entry which is preliminary data.</text>
</comment>
<feature type="region of interest" description="Disordered" evidence="3">
    <location>
        <begin position="290"/>
        <end position="341"/>
    </location>
</feature>
<evidence type="ECO:0000256" key="3">
    <source>
        <dbReference type="SAM" id="MobiDB-lite"/>
    </source>
</evidence>
<feature type="compositionally biased region" description="Low complexity" evidence="3">
    <location>
        <begin position="292"/>
        <end position="315"/>
    </location>
</feature>
<accession>A0ABQ8IY81</accession>
<keyword evidence="2" id="KW-0539">Nucleus</keyword>
<feature type="region of interest" description="Disordered" evidence="3">
    <location>
        <begin position="116"/>
        <end position="199"/>
    </location>
</feature>
<proteinExistence type="predicted"/>
<feature type="region of interest" description="Disordered" evidence="3">
    <location>
        <begin position="223"/>
        <end position="276"/>
    </location>
</feature>
<dbReference type="PANTHER" id="PTHR12214:SF0">
    <property type="entry name" value="LD29489P"/>
    <property type="match status" value="1"/>
</dbReference>
<dbReference type="InterPro" id="IPR012890">
    <property type="entry name" value="GCFC2-like"/>
</dbReference>
<evidence type="ECO:0000256" key="2">
    <source>
        <dbReference type="ARBA" id="ARBA00023242"/>
    </source>
</evidence>
<feature type="compositionally biased region" description="Acidic residues" evidence="3">
    <location>
        <begin position="316"/>
        <end position="339"/>
    </location>
</feature>
<sequence length="880" mass="105245">MFKKSKRSFRQRIRHSDSDNDDDNNNDVQKQPQQQQQTNNDETIVKNDDINNQIIIDQDDDDDSNSNLSFKSTNNNNKNDRKTKLSFVEDEEEDVFIVKKSVYSRRMEKNKKKLLKCRNKFDDNNSTNENNSNQEQPTKSPKSSNDDNDDVKKVEEIIVCPGSDEEANDDDDDDKNGHFNHRSQEQQQQRPQFRSSLERGIIPDAKTIYELKKRRQKMALTADFIPLENESGNRQVHESDEDKSENDDDDLLPNSDCDDHDDDDDKDRIQFGNVDYESKDKEKFRECFRVAQQQQQQQKNENQKQNNDSKYSSSSGDDDDHDNDNIENEESEEEEDEMDKWEREQIRKAVRMPNIYHLARSEMNNKFLTTMDDKTLLNKLQVIHDNHSIVPIEIDQMDYRSYGNNIPSYIVDLSTDNNNDNDDLNFDSFTDRIHSMRKQIETTIDENQQLLNHVVEMTDEYNLYRNLFDYIRNLFDCINDKMIELEKNEHGIMNVYCNYAEHQLNEHRTNIQDQNSISLYLIMNHKTLCQQYSSYDNNNQLTSVLDVYHFDDNDQIKRNRCYKRLENLKKKKTNEDDDENPERKSLDEELKSFRLELDKLFDDTDDDFASINGICKQFQKWKLKNIQTYKESFIMEFLPKFLAYYLRYDFALWNMFLDPKSNNIDLINMDSIQELIRYYIWNPLSIKQTDCFVRFLRLTITNFPTLVDISENFSKLLQTIVKRMEKTIENDIFIPQMIPMEFFNDNDDDDPNVKSYYENLVIEYIIEFFHHQYMETIQLMKNILSFRNIISEQILFEFVMEKLCFRYILTSIQRLAVDNNPKKTLEFLNNLIIIIPNEWLKKSSNFNTFIQQLFERSKSNPKCTNEIRQKFQSLLYQINR</sequence>
<feature type="region of interest" description="Disordered" evidence="3">
    <location>
        <begin position="1"/>
        <end position="80"/>
    </location>
</feature>
<evidence type="ECO:0000256" key="1">
    <source>
        <dbReference type="ARBA" id="ARBA00004123"/>
    </source>
</evidence>
<evidence type="ECO:0000313" key="4">
    <source>
        <dbReference type="EMBL" id="KAH9415269.1"/>
    </source>
</evidence>
<gene>
    <name evidence="4" type="primary">PAXBP1</name>
    <name evidence="4" type="ORF">DERP_006363</name>
</gene>
<comment type="subcellular location">
    <subcellularLocation>
        <location evidence="1">Nucleus</location>
    </subcellularLocation>
</comment>
<evidence type="ECO:0000313" key="5">
    <source>
        <dbReference type="Proteomes" id="UP000887458"/>
    </source>
</evidence>
<dbReference type="EMBL" id="NJHN03000099">
    <property type="protein sequence ID" value="KAH9415269.1"/>
    <property type="molecule type" value="Genomic_DNA"/>
</dbReference>
<feature type="compositionally biased region" description="Low complexity" evidence="3">
    <location>
        <begin position="26"/>
        <end position="41"/>
    </location>
</feature>
<feature type="compositionally biased region" description="Acidic residues" evidence="3">
    <location>
        <begin position="241"/>
        <end position="265"/>
    </location>
</feature>
<organism evidence="4 5">
    <name type="scientific">Dermatophagoides pteronyssinus</name>
    <name type="common">European house dust mite</name>
    <dbReference type="NCBI Taxonomy" id="6956"/>
    <lineage>
        <taxon>Eukaryota</taxon>
        <taxon>Metazoa</taxon>
        <taxon>Ecdysozoa</taxon>
        <taxon>Arthropoda</taxon>
        <taxon>Chelicerata</taxon>
        <taxon>Arachnida</taxon>
        <taxon>Acari</taxon>
        <taxon>Acariformes</taxon>
        <taxon>Sarcoptiformes</taxon>
        <taxon>Astigmata</taxon>
        <taxon>Psoroptidia</taxon>
        <taxon>Analgoidea</taxon>
        <taxon>Pyroglyphidae</taxon>
        <taxon>Dermatophagoidinae</taxon>
        <taxon>Dermatophagoides</taxon>
    </lineage>
</organism>
<reference evidence="4 5" key="2">
    <citation type="journal article" date="2022" name="Mol. Biol. Evol.">
        <title>Comparative Genomics Reveals Insights into the Divergent Evolution of Astigmatic Mites and Household Pest Adaptations.</title>
        <authorList>
            <person name="Xiong Q."/>
            <person name="Wan A.T."/>
            <person name="Liu X."/>
            <person name="Fung C.S."/>
            <person name="Xiao X."/>
            <person name="Malainual N."/>
            <person name="Hou J."/>
            <person name="Wang L."/>
            <person name="Wang M."/>
            <person name="Yang K.Y."/>
            <person name="Cui Y."/>
            <person name="Leung E.L."/>
            <person name="Nong W."/>
            <person name="Shin S.K."/>
            <person name="Au S.W."/>
            <person name="Jeong K.Y."/>
            <person name="Chew F.T."/>
            <person name="Hui J.H."/>
            <person name="Leung T.F."/>
            <person name="Tungtrongchitr A."/>
            <person name="Zhong N."/>
            <person name="Liu Z."/>
            <person name="Tsui S.K."/>
        </authorList>
    </citation>
    <scope>NUCLEOTIDE SEQUENCE [LARGE SCALE GENOMIC DNA]</scope>
    <source>
        <strain evidence="4">Derp</strain>
    </source>
</reference>
<feature type="compositionally biased region" description="Low complexity" evidence="3">
    <location>
        <begin position="124"/>
        <end position="138"/>
    </location>
</feature>
<name>A0ABQ8IY81_DERPT</name>
<keyword evidence="5" id="KW-1185">Reference proteome</keyword>
<feature type="compositionally biased region" description="Low complexity" evidence="3">
    <location>
        <begin position="65"/>
        <end position="77"/>
    </location>
</feature>
<reference evidence="4 5" key="1">
    <citation type="journal article" date="2018" name="J. Allergy Clin. Immunol.">
        <title>High-quality assembly of Dermatophagoides pteronyssinus genome and transcriptome reveals a wide range of novel allergens.</title>
        <authorList>
            <person name="Liu X.Y."/>
            <person name="Yang K.Y."/>
            <person name="Wang M.Q."/>
            <person name="Kwok J.S."/>
            <person name="Zeng X."/>
            <person name="Yang Z."/>
            <person name="Xiao X.J."/>
            <person name="Lau C.P."/>
            <person name="Li Y."/>
            <person name="Huang Z.M."/>
            <person name="Ba J.G."/>
            <person name="Yim A.K."/>
            <person name="Ouyang C.Y."/>
            <person name="Ngai S.M."/>
            <person name="Chan T.F."/>
            <person name="Leung E.L."/>
            <person name="Liu L."/>
            <person name="Liu Z.G."/>
            <person name="Tsui S.K."/>
        </authorList>
    </citation>
    <scope>NUCLEOTIDE SEQUENCE [LARGE SCALE GENOMIC DNA]</scope>
    <source>
        <strain evidence="4">Derp</strain>
    </source>
</reference>
<feature type="compositionally biased region" description="Basic residues" evidence="3">
    <location>
        <begin position="1"/>
        <end position="13"/>
    </location>
</feature>
<dbReference type="PANTHER" id="PTHR12214">
    <property type="entry name" value="GC-RICH SEQUENCE DNA-BINDING FACTOR"/>
    <property type="match status" value="1"/>
</dbReference>
<dbReference type="Proteomes" id="UP000887458">
    <property type="component" value="Unassembled WGS sequence"/>
</dbReference>
<feature type="compositionally biased region" description="Acidic residues" evidence="3">
    <location>
        <begin position="163"/>
        <end position="174"/>
    </location>
</feature>